<dbReference type="InterPro" id="IPR014710">
    <property type="entry name" value="RmlC-like_jellyroll"/>
</dbReference>
<gene>
    <name evidence="3" type="ORF">CAL25_23150</name>
</gene>
<accession>A0A261T3K1</accession>
<name>A0A261T3K1_9BORD</name>
<evidence type="ECO:0000256" key="1">
    <source>
        <dbReference type="ARBA" id="ARBA00023125"/>
    </source>
</evidence>
<dbReference type="GO" id="GO:0006355">
    <property type="term" value="P:regulation of DNA-templated transcription"/>
    <property type="evidence" value="ECO:0007669"/>
    <property type="project" value="InterPro"/>
</dbReference>
<dbReference type="Gene3D" id="2.60.120.10">
    <property type="entry name" value="Jelly Rolls"/>
    <property type="match status" value="2"/>
</dbReference>
<reference evidence="3 4" key="1">
    <citation type="submission" date="2017-05" db="EMBL/GenBank/DDBJ databases">
        <title>Complete and WGS of Bordetella genogroups.</title>
        <authorList>
            <person name="Spilker T."/>
            <person name="LiPuma J."/>
        </authorList>
    </citation>
    <scope>NUCLEOTIDE SEQUENCE [LARGE SCALE GENOMIC DNA]</scope>
    <source>
        <strain evidence="3 4">AU10456</strain>
    </source>
</reference>
<proteinExistence type="predicted"/>
<dbReference type="PANTHER" id="PTHR41517">
    <property type="entry name" value="1,2-DIOXYGENASE PROTEIN-RELATED"/>
    <property type="match status" value="1"/>
</dbReference>
<dbReference type="AlphaFoldDB" id="A0A261T3K1"/>
<dbReference type="InterPro" id="IPR011051">
    <property type="entry name" value="RmlC_Cupin_sf"/>
</dbReference>
<sequence length="366" mass="40257">MFVNVSGAAPRQQNMWPSVVITKEEIDSEIERLIDAPRPDNGRRASLIVHPEATAPGLGLAPGTDVTINVLNPGESTLNLRKNSNMLEICISGEGVATVDGRSFSIGKWDVWNTPSMQIHQYRNEGKTPWVRLSYSNAPLLEKLEVHFVEEFEGAVPPSDANTTRREGPAPGAARARDLALDVPVGADGARLLGYEWLIDIDVLASRALHWPYASVAEHLPSVEDIAKGYNGRRLFVLYNPATERRIGTTHSFFATISSSPPDNHHVPHRHSSSAINYYLRGEGYSKVNGVRLDWKAGDLLLSAPGWAMHSHHTKNSTTSSLTVQDHPLQIAMESLIWQERMQEPILALGSQSGFESNRAQLAAAR</sequence>
<dbReference type="SUPFAM" id="SSF51182">
    <property type="entry name" value="RmlC-like cupins"/>
    <property type="match status" value="1"/>
</dbReference>
<dbReference type="GO" id="GO:0003677">
    <property type="term" value="F:DNA binding"/>
    <property type="evidence" value="ECO:0007669"/>
    <property type="project" value="UniProtKB-KW"/>
</dbReference>
<dbReference type="PANTHER" id="PTHR41517:SF1">
    <property type="entry name" value="CUPIN"/>
    <property type="match status" value="1"/>
</dbReference>
<organism evidence="3 4">
    <name type="scientific">Bordetella genomosp. 5</name>
    <dbReference type="NCBI Taxonomy" id="1395608"/>
    <lineage>
        <taxon>Bacteria</taxon>
        <taxon>Pseudomonadati</taxon>
        <taxon>Pseudomonadota</taxon>
        <taxon>Betaproteobacteria</taxon>
        <taxon>Burkholderiales</taxon>
        <taxon>Alcaligenaceae</taxon>
        <taxon>Bordetella</taxon>
    </lineage>
</organism>
<evidence type="ECO:0000259" key="2">
    <source>
        <dbReference type="Pfam" id="PF02311"/>
    </source>
</evidence>
<dbReference type="InterPro" id="IPR047183">
    <property type="entry name" value="GDO-like"/>
</dbReference>
<keyword evidence="4" id="KW-1185">Reference proteome</keyword>
<keyword evidence="1" id="KW-0238">DNA-binding</keyword>
<dbReference type="Proteomes" id="UP000216913">
    <property type="component" value="Unassembled WGS sequence"/>
</dbReference>
<dbReference type="Pfam" id="PF02311">
    <property type="entry name" value="AraC_binding"/>
    <property type="match status" value="1"/>
</dbReference>
<evidence type="ECO:0000313" key="4">
    <source>
        <dbReference type="Proteomes" id="UP000216913"/>
    </source>
</evidence>
<dbReference type="RefSeq" id="WP_094804328.1">
    <property type="nucleotide sequence ID" value="NZ_NEVN01000012.1"/>
</dbReference>
<dbReference type="EMBL" id="NEVP01000016">
    <property type="protein sequence ID" value="OZI43827.1"/>
    <property type="molecule type" value="Genomic_DNA"/>
</dbReference>
<dbReference type="OrthoDB" id="285029at2"/>
<feature type="domain" description="AraC-type arabinose-binding/dimerisation" evidence="2">
    <location>
        <begin position="256"/>
        <end position="306"/>
    </location>
</feature>
<dbReference type="GO" id="GO:0051213">
    <property type="term" value="F:dioxygenase activity"/>
    <property type="evidence" value="ECO:0007669"/>
    <property type="project" value="InterPro"/>
</dbReference>
<comment type="caution">
    <text evidence="3">The sequence shown here is derived from an EMBL/GenBank/DDBJ whole genome shotgun (WGS) entry which is preliminary data.</text>
</comment>
<dbReference type="InterPro" id="IPR003313">
    <property type="entry name" value="AraC-bd"/>
</dbReference>
<protein>
    <recommendedName>
        <fullName evidence="2">AraC-type arabinose-binding/dimerisation domain-containing protein</fullName>
    </recommendedName>
</protein>
<evidence type="ECO:0000313" key="3">
    <source>
        <dbReference type="EMBL" id="OZI43827.1"/>
    </source>
</evidence>